<feature type="compositionally biased region" description="Low complexity" evidence="1">
    <location>
        <begin position="22"/>
        <end position="32"/>
    </location>
</feature>
<reference evidence="2 3" key="1">
    <citation type="submission" date="2019-09" db="EMBL/GenBank/DDBJ databases">
        <authorList>
            <person name="Depoorter E."/>
        </authorList>
    </citation>
    <scope>NUCLEOTIDE SEQUENCE [LARGE SCALE GENOMIC DNA]</scope>
    <source>
        <strain evidence="2">LMG 6863</strain>
    </source>
</reference>
<gene>
    <name evidence="2" type="ORF">BLA6863_07961</name>
</gene>
<dbReference type="EMBL" id="CABVPY010000137">
    <property type="protein sequence ID" value="VWC51614.1"/>
    <property type="molecule type" value="Genomic_DNA"/>
</dbReference>
<feature type="compositionally biased region" description="Polar residues" evidence="1">
    <location>
        <begin position="75"/>
        <end position="87"/>
    </location>
</feature>
<evidence type="ECO:0000256" key="1">
    <source>
        <dbReference type="SAM" id="MobiDB-lite"/>
    </source>
</evidence>
<protein>
    <submittedName>
        <fullName evidence="2">Uncharacterized protein</fullName>
    </submittedName>
</protein>
<name>A0A6P2SPG5_BURL3</name>
<accession>A0A6P2SPG5</accession>
<proteinExistence type="predicted"/>
<dbReference type="Proteomes" id="UP000494170">
    <property type="component" value="Unassembled WGS sequence"/>
</dbReference>
<evidence type="ECO:0000313" key="2">
    <source>
        <dbReference type="EMBL" id="VWC51614.1"/>
    </source>
</evidence>
<dbReference type="AlphaFoldDB" id="A0A6P2SPG5"/>
<feature type="region of interest" description="Disordered" evidence="1">
    <location>
        <begin position="22"/>
        <end position="54"/>
    </location>
</feature>
<sequence>MRGALACRDGASADVVTGTAAAATSVSTAAASQPLRQPPSSGPTSIDSAMPTGMNVLHSPNARLRRSGGVTRFSTAGAATTTITKPSPSAKRVASSSAKLPAHAPAILDRPRMTRPAISSNRSPQRRTSRPAAIPPNTPTNGNTDMIPLSDASEPPNSCWSDGNAIVALPTCNADTMLASTTFATAAR</sequence>
<organism evidence="2 3">
    <name type="scientific">Burkholderia lata (strain ATCC 17760 / DSM 23089 / LMG 22485 / NCIMB 9086 / R18194 / 383)</name>
    <dbReference type="NCBI Taxonomy" id="482957"/>
    <lineage>
        <taxon>Bacteria</taxon>
        <taxon>Pseudomonadati</taxon>
        <taxon>Pseudomonadota</taxon>
        <taxon>Betaproteobacteria</taxon>
        <taxon>Burkholderiales</taxon>
        <taxon>Burkholderiaceae</taxon>
        <taxon>Burkholderia</taxon>
        <taxon>Burkholderia cepacia complex</taxon>
    </lineage>
</organism>
<evidence type="ECO:0000313" key="3">
    <source>
        <dbReference type="Proteomes" id="UP000494170"/>
    </source>
</evidence>
<feature type="region of interest" description="Disordered" evidence="1">
    <location>
        <begin position="75"/>
        <end position="156"/>
    </location>
</feature>